<keyword evidence="1" id="KW-0004">4Fe-4S</keyword>
<evidence type="ECO:0000313" key="7">
    <source>
        <dbReference type="EMBL" id="QXJ35527.1"/>
    </source>
</evidence>
<evidence type="ECO:0000256" key="4">
    <source>
        <dbReference type="ARBA" id="ARBA00023004"/>
    </source>
</evidence>
<keyword evidence="3" id="KW-0560">Oxidoreductase</keyword>
<evidence type="ECO:0000313" key="8">
    <source>
        <dbReference type="Proteomes" id="UP000694036"/>
    </source>
</evidence>
<keyword evidence="8" id="KW-1185">Reference proteome</keyword>
<accession>A0A8F5C1Q8</accession>
<dbReference type="GO" id="GO:0005886">
    <property type="term" value="C:plasma membrane"/>
    <property type="evidence" value="ECO:0007669"/>
    <property type="project" value="TreeGrafter"/>
</dbReference>
<name>A0A8F5C1Q8_9CREN</name>
<evidence type="ECO:0000256" key="3">
    <source>
        <dbReference type="ARBA" id="ARBA00023002"/>
    </source>
</evidence>
<dbReference type="AlphaFoldDB" id="A0A8F5C1Q8"/>
<evidence type="ECO:0000256" key="5">
    <source>
        <dbReference type="ARBA" id="ARBA00023014"/>
    </source>
</evidence>
<feature type="domain" description="Cysteine-rich" evidence="6">
    <location>
        <begin position="118"/>
        <end position="143"/>
    </location>
</feature>
<keyword evidence="5" id="KW-0411">Iron-sulfur</keyword>
<organism evidence="7 8">
    <name type="scientific">Saccharolobus shibatae</name>
    <dbReference type="NCBI Taxonomy" id="2286"/>
    <lineage>
        <taxon>Archaea</taxon>
        <taxon>Thermoproteota</taxon>
        <taxon>Thermoprotei</taxon>
        <taxon>Sulfolobales</taxon>
        <taxon>Sulfolobaceae</taxon>
        <taxon>Saccharolobus</taxon>
    </lineage>
</organism>
<dbReference type="GO" id="GO:0046872">
    <property type="term" value="F:metal ion binding"/>
    <property type="evidence" value="ECO:0007669"/>
    <property type="project" value="UniProtKB-KW"/>
</dbReference>
<reference evidence="7 8" key="1">
    <citation type="journal article" date="2021" name="Environ. Microbiol.">
        <title>New insights into the diversity and evolution of the archaeal mobilome from three complete genomes of Saccharolobus shibatae.</title>
        <authorList>
            <person name="Medvedeva S."/>
            <person name="Brandt D."/>
            <person name="Cvirkaite-Krupovic V."/>
            <person name="Liu Y."/>
            <person name="Severinov K."/>
            <person name="Ishino S."/>
            <person name="Ishino Y."/>
            <person name="Prangishvili D."/>
            <person name="Kalinowski J."/>
            <person name="Krupovic M."/>
        </authorList>
    </citation>
    <scope>NUCLEOTIDE SEQUENCE [LARGE SCALE GENOMIC DNA]</scope>
    <source>
        <strain evidence="7 8">S38A</strain>
    </source>
</reference>
<keyword evidence="2" id="KW-0479">Metal-binding</keyword>
<evidence type="ECO:0000256" key="1">
    <source>
        <dbReference type="ARBA" id="ARBA00022485"/>
    </source>
</evidence>
<evidence type="ECO:0000256" key="2">
    <source>
        <dbReference type="ARBA" id="ARBA00022723"/>
    </source>
</evidence>
<dbReference type="GO" id="GO:0051539">
    <property type="term" value="F:4 iron, 4 sulfur cluster binding"/>
    <property type="evidence" value="ECO:0007669"/>
    <property type="project" value="UniProtKB-KW"/>
</dbReference>
<dbReference type="Pfam" id="PF02754">
    <property type="entry name" value="CCG"/>
    <property type="match status" value="2"/>
</dbReference>
<sequence length="174" mass="19520">MFGVKPNYEVVHITELLVKWYEDGEFTINPIDKTITWHDPCQLGKRGGVFEAPRVLMKALSKQFKELPNHGVNSFCCSGGGGLCMMPKTLEDLAKNSGIGVTEDDKKFLDNAKVTLINAGKVKVDEISKTKAELVLTGCPTCIDTMKFQVNHYRNSSQIMHIIDILYDRIQVKK</sequence>
<evidence type="ECO:0000259" key="6">
    <source>
        <dbReference type="Pfam" id="PF02754"/>
    </source>
</evidence>
<dbReference type="PANTHER" id="PTHR43255">
    <property type="entry name" value="IRON-SULFUR-BINDING OXIDOREDUCTASE FADF-RELATED-RELATED"/>
    <property type="match status" value="1"/>
</dbReference>
<dbReference type="PANTHER" id="PTHR43255:SF1">
    <property type="entry name" value="IRON-SULFUR-BINDING OXIDOREDUCTASE FADF-RELATED"/>
    <property type="match status" value="1"/>
</dbReference>
<dbReference type="GO" id="GO:0016491">
    <property type="term" value="F:oxidoreductase activity"/>
    <property type="evidence" value="ECO:0007669"/>
    <property type="project" value="UniProtKB-KW"/>
</dbReference>
<proteinExistence type="predicted"/>
<dbReference type="Proteomes" id="UP000694036">
    <property type="component" value="Chromosome"/>
</dbReference>
<protein>
    <recommendedName>
        <fullName evidence="6">Cysteine-rich domain-containing protein</fullName>
    </recommendedName>
</protein>
<keyword evidence="4" id="KW-0408">Iron</keyword>
<dbReference type="InterPro" id="IPR051460">
    <property type="entry name" value="HdrC_iron-sulfur_subunit"/>
</dbReference>
<gene>
    <name evidence="7" type="ORF">J5U22_02074</name>
</gene>
<feature type="domain" description="Cysteine-rich" evidence="6">
    <location>
        <begin position="35"/>
        <end position="96"/>
    </location>
</feature>
<dbReference type="InterPro" id="IPR004017">
    <property type="entry name" value="Cys_rich_dom"/>
</dbReference>
<dbReference type="EMBL" id="CP077713">
    <property type="protein sequence ID" value="QXJ35527.1"/>
    <property type="molecule type" value="Genomic_DNA"/>
</dbReference>